<dbReference type="RefSeq" id="WP_155395269.1">
    <property type="nucleotide sequence ID" value="NZ_CP009513.1"/>
</dbReference>
<feature type="region of interest" description="Disordered" evidence="2">
    <location>
        <begin position="251"/>
        <end position="272"/>
    </location>
</feature>
<feature type="region of interest" description="Disordered" evidence="2">
    <location>
        <begin position="590"/>
        <end position="640"/>
    </location>
</feature>
<dbReference type="InterPro" id="IPR011042">
    <property type="entry name" value="6-blade_b-propeller_TolB-like"/>
</dbReference>
<reference evidence="5 6" key="1">
    <citation type="submission" date="2014-07" db="EMBL/GenBank/DDBJ databases">
        <title>Methanogenic archaea and the global carbon cycle.</title>
        <authorList>
            <person name="Henriksen J.R."/>
            <person name="Luke J."/>
            <person name="Reinhart S."/>
            <person name="Benedict M.N."/>
            <person name="Youngblut N.D."/>
            <person name="Metcalf M.E."/>
            <person name="Whitaker R.J."/>
            <person name="Metcalf W.W."/>
        </authorList>
    </citation>
    <scope>NUCLEOTIDE SEQUENCE [LARGE SCALE GENOMIC DNA]</scope>
    <source>
        <strain evidence="5 6">LYC</strain>
    </source>
</reference>
<feature type="region of interest" description="Disordered" evidence="2">
    <location>
        <begin position="359"/>
        <end position="381"/>
    </location>
</feature>
<dbReference type="AlphaFoldDB" id="A0A0E3RRB8"/>
<accession>A0A0E3RRB8</accession>
<dbReference type="PANTHER" id="PTHR36842">
    <property type="entry name" value="PROTEIN TOLB HOMOLOG"/>
    <property type="match status" value="1"/>
</dbReference>
<organism evidence="5 6">
    <name type="scientific">Methanosarcina mazei LYC</name>
    <dbReference type="NCBI Taxonomy" id="1434114"/>
    <lineage>
        <taxon>Archaea</taxon>
        <taxon>Methanobacteriati</taxon>
        <taxon>Methanobacteriota</taxon>
        <taxon>Stenosarchaea group</taxon>
        <taxon>Methanomicrobia</taxon>
        <taxon>Methanosarcinales</taxon>
        <taxon>Methanosarcinaceae</taxon>
        <taxon>Methanosarcina</taxon>
    </lineage>
</organism>
<dbReference type="InterPro" id="IPR013783">
    <property type="entry name" value="Ig-like_fold"/>
</dbReference>
<dbReference type="InterPro" id="IPR026453">
    <property type="entry name" value="PGF_pre_PGF"/>
</dbReference>
<evidence type="ECO:0000313" key="6">
    <source>
        <dbReference type="Proteomes" id="UP000033063"/>
    </source>
</evidence>
<protein>
    <submittedName>
        <fullName evidence="5">Cell surface protein</fullName>
    </submittedName>
</protein>
<keyword evidence="3" id="KW-0812">Transmembrane</keyword>
<feature type="transmembrane region" description="Helical" evidence="3">
    <location>
        <begin position="864"/>
        <end position="885"/>
    </location>
</feature>
<evidence type="ECO:0000256" key="2">
    <source>
        <dbReference type="SAM" id="MobiDB-lite"/>
    </source>
</evidence>
<dbReference type="InterPro" id="IPR011659">
    <property type="entry name" value="WD40"/>
</dbReference>
<dbReference type="Gene3D" id="2.120.10.30">
    <property type="entry name" value="TolB, C-terminal domain"/>
    <property type="match status" value="3"/>
</dbReference>
<sequence length="889" mass="96588">MRIFLKLLSSFMVLSLLFVSPYPVSSGPDDGTGLIGLAENASIPVWSPNGGEILFIRNNPVIQDDTDYGQDIYKIDLNDSSEIRLTDFYYDEGNHVWSPDGMKILYSYEAADDFYLYIMNSDGSDNFELVKKSYGRNFSGISGCAWSPDGSRIAYISSDHNGSDRLVTLNPDGSNEQIVASFAEISALAWAPDSSGMAFNAAYSEDGQTGIYLADLESSEPVFLVRGEIRQQIQSWQSEVWSPDGSRILYSSNENGNSDTNENGNSDIYSVNTDGSEKIQLTDDNSKDYSPCFSPDGSKIIFISDRTGHSSIWIMSSNGDKEEELTEGFEGIHDFSWNPNGQKIAFSSDSNSYIQEIDYSESGDEDSQDDSSSDDSDNDTEVNPEYLHMEILSPDLNFAASQGTPELITVRITNNSGSPVQSSGFKFIKANFSNGDPELQLFDDGTHEDITASDGIFSNQWIPVNTTGLPLTLCILWASADHESLGDAEQIISGTISRKPIPSDLVIENISWSPADPYVNDNITFSITSANRGSGPSEACKVKCYINGNEAYSYSLPELEARSSTSIIFSWIPTAPGNIDVKAVVDEENQVSESVEENNEKSVSFSVKSLTPSTSSGKSGGKSSSSGGGGGGGGSPEPASNVRIKELSQQYITSGKYVKFAFPRNATCVTHVAFNSKRTAGKTTTIVEMLKNKSTRVPELPAGKIYENVNIWVGNKGTADPENIENAVVGFRVEKSWITLNDVDPASVRLWRLSSGEWEELSIRQLGEDDRYSYFEAQTEGFSHFVITAPSGENETIENALKSSIVPPVRSSAEVMEELFGKLSGKQNADFPVISAMSVNESGSEPEAPSTAGHAADRITGRGIIKVLVVIALLSVTGFLGSLILRKQN</sequence>
<feature type="compositionally biased region" description="Gly residues" evidence="2">
    <location>
        <begin position="626"/>
        <end position="635"/>
    </location>
</feature>
<dbReference type="NCBIfam" id="TIGR04213">
    <property type="entry name" value="PGF_pre_PGF"/>
    <property type="match status" value="1"/>
</dbReference>
<gene>
    <name evidence="5" type="ORF">MSMAL_2798</name>
</gene>
<dbReference type="InterPro" id="IPR011635">
    <property type="entry name" value="CARDB"/>
</dbReference>
<comment type="similarity">
    <text evidence="1">Belongs to the TolB family.</text>
</comment>
<dbReference type="PATRIC" id="fig|1434114.4.peg.3526"/>
<dbReference type="SUPFAM" id="SSF82171">
    <property type="entry name" value="DPP6 N-terminal domain-like"/>
    <property type="match status" value="1"/>
</dbReference>
<dbReference type="GeneID" id="24879120"/>
<evidence type="ECO:0000256" key="3">
    <source>
        <dbReference type="SAM" id="Phobius"/>
    </source>
</evidence>
<proteinExistence type="inferred from homology"/>
<dbReference type="Pfam" id="PF07705">
    <property type="entry name" value="CARDB"/>
    <property type="match status" value="1"/>
</dbReference>
<dbReference type="Pfam" id="PF07676">
    <property type="entry name" value="PD40"/>
    <property type="match status" value="5"/>
</dbReference>
<name>A0A0E3RRB8_METMZ</name>
<dbReference type="Proteomes" id="UP000033063">
    <property type="component" value="Chromosome"/>
</dbReference>
<keyword evidence="3" id="KW-0472">Membrane</keyword>
<feature type="domain" description="CARDB" evidence="4">
    <location>
        <begin position="504"/>
        <end position="602"/>
    </location>
</feature>
<evidence type="ECO:0000259" key="4">
    <source>
        <dbReference type="Pfam" id="PF07705"/>
    </source>
</evidence>
<dbReference type="Gene3D" id="2.60.40.10">
    <property type="entry name" value="Immunoglobulins"/>
    <property type="match status" value="1"/>
</dbReference>
<feature type="compositionally biased region" description="Low complexity" evidence="2">
    <location>
        <begin position="615"/>
        <end position="625"/>
    </location>
</feature>
<keyword evidence="3" id="KW-1133">Transmembrane helix</keyword>
<dbReference type="HOGENOM" id="CLU_351149_0_0_2"/>
<evidence type="ECO:0000313" key="5">
    <source>
        <dbReference type="EMBL" id="AKB69341.1"/>
    </source>
</evidence>
<evidence type="ECO:0000256" key="1">
    <source>
        <dbReference type="ARBA" id="ARBA00009820"/>
    </source>
</evidence>
<dbReference type="EMBL" id="CP009513">
    <property type="protein sequence ID" value="AKB69341.1"/>
    <property type="molecule type" value="Genomic_DNA"/>
</dbReference>
<dbReference type="PANTHER" id="PTHR36842:SF1">
    <property type="entry name" value="PROTEIN TOLB"/>
    <property type="match status" value="1"/>
</dbReference>